<reference evidence="2" key="1">
    <citation type="journal article" date="2022" name="Mol. Ecol. Resour.">
        <title>The genomes of chicory, endive, great burdock and yacon provide insights into Asteraceae palaeo-polyploidization history and plant inulin production.</title>
        <authorList>
            <person name="Fan W."/>
            <person name="Wang S."/>
            <person name="Wang H."/>
            <person name="Wang A."/>
            <person name="Jiang F."/>
            <person name="Liu H."/>
            <person name="Zhao H."/>
            <person name="Xu D."/>
            <person name="Zhang Y."/>
        </authorList>
    </citation>
    <scope>NUCLEOTIDE SEQUENCE [LARGE SCALE GENOMIC DNA]</scope>
    <source>
        <strain evidence="2">cv. Punajuju</strain>
    </source>
</reference>
<gene>
    <name evidence="1" type="ORF">L2E82_21626</name>
</gene>
<accession>A0ACB9DW79</accession>
<organism evidence="1 2">
    <name type="scientific">Cichorium intybus</name>
    <name type="common">Chicory</name>
    <dbReference type="NCBI Taxonomy" id="13427"/>
    <lineage>
        <taxon>Eukaryota</taxon>
        <taxon>Viridiplantae</taxon>
        <taxon>Streptophyta</taxon>
        <taxon>Embryophyta</taxon>
        <taxon>Tracheophyta</taxon>
        <taxon>Spermatophyta</taxon>
        <taxon>Magnoliopsida</taxon>
        <taxon>eudicotyledons</taxon>
        <taxon>Gunneridae</taxon>
        <taxon>Pentapetalae</taxon>
        <taxon>asterids</taxon>
        <taxon>campanulids</taxon>
        <taxon>Asterales</taxon>
        <taxon>Asteraceae</taxon>
        <taxon>Cichorioideae</taxon>
        <taxon>Cichorieae</taxon>
        <taxon>Cichoriinae</taxon>
        <taxon>Cichorium</taxon>
    </lineage>
</organism>
<proteinExistence type="predicted"/>
<comment type="caution">
    <text evidence="1">The sequence shown here is derived from an EMBL/GenBank/DDBJ whole genome shotgun (WGS) entry which is preliminary data.</text>
</comment>
<evidence type="ECO:0000313" key="2">
    <source>
        <dbReference type="Proteomes" id="UP001055811"/>
    </source>
</evidence>
<evidence type="ECO:0000313" key="1">
    <source>
        <dbReference type="EMBL" id="KAI3750797.1"/>
    </source>
</evidence>
<reference evidence="1 2" key="2">
    <citation type="journal article" date="2022" name="Mol. Ecol. Resour.">
        <title>The genomes of chicory, endive, great burdock and yacon provide insights into Asteraceae paleo-polyploidization history and plant inulin production.</title>
        <authorList>
            <person name="Fan W."/>
            <person name="Wang S."/>
            <person name="Wang H."/>
            <person name="Wang A."/>
            <person name="Jiang F."/>
            <person name="Liu H."/>
            <person name="Zhao H."/>
            <person name="Xu D."/>
            <person name="Zhang Y."/>
        </authorList>
    </citation>
    <scope>NUCLEOTIDE SEQUENCE [LARGE SCALE GENOMIC DNA]</scope>
    <source>
        <strain evidence="2">cv. Punajuju</strain>
        <tissue evidence="1">Leaves</tissue>
    </source>
</reference>
<dbReference type="Proteomes" id="UP001055811">
    <property type="component" value="Linkage Group LG04"/>
</dbReference>
<name>A0ACB9DW79_CICIN</name>
<dbReference type="EMBL" id="CM042012">
    <property type="protein sequence ID" value="KAI3750797.1"/>
    <property type="molecule type" value="Genomic_DNA"/>
</dbReference>
<protein>
    <submittedName>
        <fullName evidence="1">Uncharacterized protein</fullName>
    </submittedName>
</protein>
<sequence>MFKGDILKGKVGLFLLESMRELLMVDKYLSVGPDNDFDYAHFPSSETSTTVLISALSMFYGLSIGQLIVFHFNTSSAATCNFPLSRNSFLPTLYWEKGVPPLYLYQLQIPALKLGEKHRTPGSCNFCEWDSVSSCLSNNAYIFPGSGLGLIISRANHVHDDMLLFARFVIHQESCIHSSLKLYRQEIRLSTLLQPMELKTELPLLTDFIILWFKFLALGRQLGAVQLLKSVK</sequence>
<keyword evidence="2" id="KW-1185">Reference proteome</keyword>